<keyword evidence="1" id="KW-0472">Membrane</keyword>
<feature type="transmembrane region" description="Helical" evidence="1">
    <location>
        <begin position="125"/>
        <end position="148"/>
    </location>
</feature>
<evidence type="ECO:0000313" key="2">
    <source>
        <dbReference type="EMBL" id="GAH50848.1"/>
    </source>
</evidence>
<gene>
    <name evidence="2" type="ORF">S03H2_39708</name>
</gene>
<accession>X1HZV3</accession>
<comment type="caution">
    <text evidence="2">The sequence shown here is derived from an EMBL/GenBank/DDBJ whole genome shotgun (WGS) entry which is preliminary data.</text>
</comment>
<proteinExistence type="predicted"/>
<dbReference type="EMBL" id="BARU01024576">
    <property type="protein sequence ID" value="GAH50848.1"/>
    <property type="molecule type" value="Genomic_DNA"/>
</dbReference>
<feature type="transmembrane region" description="Helical" evidence="1">
    <location>
        <begin position="37"/>
        <end position="58"/>
    </location>
</feature>
<sequence length="153" mass="17424">NFLKTHFKVIWTIISAFLGTFFGVLLSEVGINYLNPLHATLLGLAIFGLLYLIIPYAQTDDPDIIFKRRILRLSIGWGSVLGLLFIVITPQWYLFTGLISTAVVGTIILVFLGRKEEREKISVKWRFYTLLSLFILLILFGVLLFIQISTMPT</sequence>
<protein>
    <submittedName>
        <fullName evidence="2">Uncharacterized protein</fullName>
    </submittedName>
</protein>
<feature type="transmembrane region" description="Helical" evidence="1">
    <location>
        <begin position="70"/>
        <end position="88"/>
    </location>
</feature>
<reference evidence="2" key="1">
    <citation type="journal article" date="2014" name="Front. Microbiol.">
        <title>High frequency of phylogenetically diverse reductive dehalogenase-homologous genes in deep subseafloor sedimentary metagenomes.</title>
        <authorList>
            <person name="Kawai M."/>
            <person name="Futagami T."/>
            <person name="Toyoda A."/>
            <person name="Takaki Y."/>
            <person name="Nishi S."/>
            <person name="Hori S."/>
            <person name="Arai W."/>
            <person name="Tsubouchi T."/>
            <person name="Morono Y."/>
            <person name="Uchiyama I."/>
            <person name="Ito T."/>
            <person name="Fujiyama A."/>
            <person name="Inagaki F."/>
            <person name="Takami H."/>
        </authorList>
    </citation>
    <scope>NUCLEOTIDE SEQUENCE</scope>
    <source>
        <strain evidence="2">Expedition CK06-06</strain>
    </source>
</reference>
<name>X1HZV3_9ZZZZ</name>
<feature type="transmembrane region" description="Helical" evidence="1">
    <location>
        <begin position="9"/>
        <end position="31"/>
    </location>
</feature>
<feature type="transmembrane region" description="Helical" evidence="1">
    <location>
        <begin position="94"/>
        <end position="113"/>
    </location>
</feature>
<dbReference type="AlphaFoldDB" id="X1HZV3"/>
<feature type="non-terminal residue" evidence="2">
    <location>
        <position position="1"/>
    </location>
</feature>
<evidence type="ECO:0000256" key="1">
    <source>
        <dbReference type="SAM" id="Phobius"/>
    </source>
</evidence>
<keyword evidence="1" id="KW-0812">Transmembrane</keyword>
<organism evidence="2">
    <name type="scientific">marine sediment metagenome</name>
    <dbReference type="NCBI Taxonomy" id="412755"/>
    <lineage>
        <taxon>unclassified sequences</taxon>
        <taxon>metagenomes</taxon>
        <taxon>ecological metagenomes</taxon>
    </lineage>
</organism>
<keyword evidence="1" id="KW-1133">Transmembrane helix</keyword>